<dbReference type="RefSeq" id="WP_376787918.1">
    <property type="nucleotide sequence ID" value="NZ_CP018092.1"/>
</dbReference>
<dbReference type="Pfam" id="PF14403">
    <property type="entry name" value="CP_ATPgrasp_2"/>
    <property type="match status" value="1"/>
</dbReference>
<reference evidence="2 3" key="1">
    <citation type="submission" date="2016-11" db="EMBL/GenBank/DDBJ databases">
        <title>Complete genome sequence of thermophilic cyanobacteria strain Synechococcus sp. PCC6715.</title>
        <authorList>
            <person name="Tang J."/>
            <person name="Daroch M."/>
            <person name="Liang Y."/>
            <person name="Jiang D."/>
            <person name="Shah M."/>
        </authorList>
    </citation>
    <scope>NUCLEOTIDE SEQUENCE [LARGE SCALE GENOMIC DNA]</scope>
    <source>
        <strain evidence="2 3">PCC 6715</strain>
    </source>
</reference>
<dbReference type="PANTHER" id="PTHR34595">
    <property type="entry name" value="BLR5612 PROTEIN"/>
    <property type="match status" value="1"/>
</dbReference>
<dbReference type="InterPro" id="IPR051680">
    <property type="entry name" value="ATP-dep_Glu-Cys_Ligase-2"/>
</dbReference>
<gene>
    <name evidence="2" type="ORF">BRW62_08420</name>
</gene>
<dbReference type="SUPFAM" id="SSF56059">
    <property type="entry name" value="Glutathione synthetase ATP-binding domain-like"/>
    <property type="match status" value="1"/>
</dbReference>
<accession>A0A2D2Q2P8</accession>
<evidence type="ECO:0000313" key="3">
    <source>
        <dbReference type="Proteomes" id="UP000231057"/>
    </source>
</evidence>
<organism evidence="2 3">
    <name type="scientific">Parathermosynechococcus lividus PCC 6715</name>
    <dbReference type="NCBI Taxonomy" id="1917166"/>
    <lineage>
        <taxon>Bacteria</taxon>
        <taxon>Bacillati</taxon>
        <taxon>Cyanobacteriota</taxon>
        <taxon>Cyanophyceae</taxon>
        <taxon>Acaryochloridales</taxon>
        <taxon>Thermosynechococcaceae</taxon>
        <taxon>Parathermosynechococcus</taxon>
    </lineage>
</organism>
<evidence type="ECO:0000259" key="1">
    <source>
        <dbReference type="Pfam" id="PF14403"/>
    </source>
</evidence>
<evidence type="ECO:0000313" key="2">
    <source>
        <dbReference type="EMBL" id="ATS18768.1"/>
    </source>
</evidence>
<keyword evidence="3" id="KW-1185">Reference proteome</keyword>
<reference evidence="3" key="2">
    <citation type="journal article" date="2022" name="Front. Microbiol.">
        <title>Comparative Genomic Analysis Revealed Distinct Molecular Components and Organization of CO2-Concentrating Mechanism in Thermophilic Cyanobacteria.</title>
        <authorList>
            <person name="Tang J."/>
            <person name="Zhou H."/>
            <person name="Yao D."/>
            <person name="Riaz S."/>
            <person name="You D."/>
            <person name="Klepacz-Smolka A."/>
            <person name="Daroch M."/>
        </authorList>
    </citation>
    <scope>NUCLEOTIDE SEQUENCE [LARGE SCALE GENOMIC DNA]</scope>
    <source>
        <strain evidence="3">PCC 6715</strain>
    </source>
</reference>
<dbReference type="EMBL" id="CP018092">
    <property type="protein sequence ID" value="ATS18768.1"/>
    <property type="molecule type" value="Genomic_DNA"/>
</dbReference>
<dbReference type="Proteomes" id="UP000231057">
    <property type="component" value="Chromosome"/>
</dbReference>
<dbReference type="PIRSF" id="PIRSF005522">
    <property type="entry name" value="UCP005522"/>
    <property type="match status" value="1"/>
</dbReference>
<dbReference type="PANTHER" id="PTHR34595:SF7">
    <property type="entry name" value="SLL1039 PROTEIN"/>
    <property type="match status" value="1"/>
</dbReference>
<name>A0A2D2Q2P8_PARLV</name>
<dbReference type="AlphaFoldDB" id="A0A2D2Q2P8"/>
<proteinExistence type="predicted"/>
<dbReference type="Gene3D" id="3.30.1490.270">
    <property type="match status" value="1"/>
</dbReference>
<protein>
    <recommendedName>
        <fullName evidence="1">Circularly permuted ATP-grasp type 2 domain-containing protein</fullName>
    </recommendedName>
</protein>
<feature type="domain" description="Circularly permuted ATP-grasp type 2" evidence="1">
    <location>
        <begin position="87"/>
        <end position="462"/>
    </location>
</feature>
<sequence>MLSSSGERIVELDNYDPGDFYDEWFIARGQPRPFIEPLLRRVRSLPEGELKRRQTTAQQVMFNIGATFTVYGSEEGTERIMPFDILPRVIPAQEWRQLEQGLKQRIQALNCFIADVYGQQKIINDGVIPRELIESAKGYLRACHDLKPPAGIWCHITGTDLVRDRDGTWYVLEDNLRCPSGISYVLENRRVMKSTFPLVFKELDIQPVDEYASHLLETLLNLAPPGLPDATVVVLTPGMYNSAYFEHSFLAQQMGVTLVEGRDLVVADGYLQMRTTKGLKRVDVVYRRIDDDFIDPAVFRSDSMLGVAGLTEVYRQGRVAIANALGTGVADDKVIYAYVPQMIRYYLGEELRLPNVPTYLCWEPQQLDYVLHHLDELVIKSANESGGYGMLIGAQSTASERAEFAERVKANPRNYIAQPTLSLSRVPTLLGDEIVGCHVDLRPYILYGKEIYVHPGGLTRVAMKPGSLVVNSSQGGGSKDTWVLSE</sequence>
<dbReference type="Gene3D" id="3.40.50.11290">
    <property type="match status" value="1"/>
</dbReference>
<dbReference type="InterPro" id="IPR025841">
    <property type="entry name" value="CP_ATPgrasp_2"/>
</dbReference>
<dbReference type="KEGG" id="slw:BRW62_08420"/>
<dbReference type="InterPro" id="IPR016450">
    <property type="entry name" value="UCP005522"/>
</dbReference>